<dbReference type="GO" id="GO:0004459">
    <property type="term" value="F:L-lactate dehydrogenase (NAD+) activity"/>
    <property type="evidence" value="ECO:0007669"/>
    <property type="project" value="InterPro"/>
</dbReference>
<feature type="binding site" evidence="4">
    <location>
        <position position="85"/>
    </location>
    <ligand>
        <name>substrate</name>
    </ligand>
</feature>
<dbReference type="RefSeq" id="WP_047035974.1">
    <property type="nucleotide sequence ID" value="NZ_CP011403.1"/>
</dbReference>
<evidence type="ECO:0000313" key="9">
    <source>
        <dbReference type="EMBL" id="AKI05069.1"/>
    </source>
</evidence>
<comment type="similarity">
    <text evidence="1">Belongs to the LDH/MDH superfamily. LDH family.</text>
</comment>
<dbReference type="Gene3D" id="3.40.50.720">
    <property type="entry name" value="NAD(P)-binding Rossmann-like Domain"/>
    <property type="match status" value="1"/>
</dbReference>
<name>A0A0F7Q0I4_9LACO</name>
<feature type="domain" description="Lactate/malate dehydrogenase N-terminal" evidence="7">
    <location>
        <begin position="3"/>
        <end position="143"/>
    </location>
</feature>
<dbReference type="PIRSF" id="PIRSF000102">
    <property type="entry name" value="Lac_mal_DH"/>
    <property type="match status" value="1"/>
</dbReference>
<dbReference type="Pfam" id="PF02866">
    <property type="entry name" value="Ldh_1_C"/>
    <property type="match status" value="1"/>
</dbReference>
<feature type="binding site" evidence="4">
    <location>
        <position position="89"/>
    </location>
    <ligand>
        <name>substrate</name>
    </ligand>
</feature>
<dbReference type="InterPro" id="IPR018177">
    <property type="entry name" value="L-lactate_DH_AS"/>
</dbReference>
<evidence type="ECO:0000256" key="6">
    <source>
        <dbReference type="RuleBase" id="RU003369"/>
    </source>
</evidence>
<evidence type="ECO:0000256" key="3">
    <source>
        <dbReference type="PIRSR" id="PIRSR000102-1"/>
    </source>
</evidence>
<evidence type="ECO:0000256" key="1">
    <source>
        <dbReference type="ARBA" id="ARBA00006054"/>
    </source>
</evidence>
<dbReference type="GO" id="GO:0006089">
    <property type="term" value="P:lactate metabolic process"/>
    <property type="evidence" value="ECO:0007669"/>
    <property type="project" value="TreeGrafter"/>
</dbReference>
<organism evidence="9 10">
    <name type="scientific">Ligilactobacillus salivarius str. Ren</name>
    <dbReference type="NCBI Taxonomy" id="1194971"/>
    <lineage>
        <taxon>Bacteria</taxon>
        <taxon>Bacillati</taxon>
        <taxon>Bacillota</taxon>
        <taxon>Bacilli</taxon>
        <taxon>Lactobacillales</taxon>
        <taxon>Lactobacillaceae</taxon>
        <taxon>Ligilactobacillus</taxon>
    </lineage>
</organism>
<dbReference type="InterPro" id="IPR022383">
    <property type="entry name" value="Lactate/malate_DH_C"/>
</dbReference>
<dbReference type="InterPro" id="IPR036291">
    <property type="entry name" value="NAD(P)-bd_dom_sf"/>
</dbReference>
<dbReference type="SUPFAM" id="SSF51735">
    <property type="entry name" value="NAD(P)-binding Rossmann-fold domains"/>
    <property type="match status" value="1"/>
</dbReference>
<evidence type="ECO:0000256" key="4">
    <source>
        <dbReference type="PIRSR" id="PIRSR000102-2"/>
    </source>
</evidence>
<accession>A0A0F7Q0I4</accession>
<keyword evidence="5" id="KW-0520">NAD</keyword>
<dbReference type="PANTHER" id="PTHR43128">
    <property type="entry name" value="L-2-HYDROXYCARBOXYLATE DEHYDROGENASE (NAD(P)(+))"/>
    <property type="match status" value="1"/>
</dbReference>
<feature type="active site" description="Proton acceptor" evidence="3">
    <location>
        <position position="176"/>
    </location>
</feature>
<dbReference type="InterPro" id="IPR001236">
    <property type="entry name" value="Lactate/malate_DH_N"/>
</dbReference>
<dbReference type="PANTHER" id="PTHR43128:SF31">
    <property type="entry name" value="L-LACTATE DEHYDROGENASE"/>
    <property type="match status" value="1"/>
</dbReference>
<sequence length="302" mass="32650">MRKMAVIGLGHVGATVAYTLVSQGIADELVLIDTNEKKVVAEKLDFEDAMPRLPYHVEIKTQDYAELKDVDVIITAFGDIDASVRTGNRFAEFEINTKNAVEVGKKIKESGFSGVIIDISNPCDAVTSILQETTGLPRNQVLGTGTFLDTARMQHAVGDALGQDGRNVEGFVLGEHGNSQFVAWSTVRVNNKPITEFFTEEELEELGKKPAEGGFKVANGKGYTSYAIATCGVKLAQAVLSNAHFFGPVSTYVEEVGTYVGYPAIVGAKGVEKVVSLVLTDEEKAKLEQSANYIKEHLDSLK</sequence>
<evidence type="ECO:0000259" key="7">
    <source>
        <dbReference type="Pfam" id="PF00056"/>
    </source>
</evidence>
<dbReference type="Pfam" id="PF00056">
    <property type="entry name" value="Ldh_1_N"/>
    <property type="match status" value="1"/>
</dbReference>
<dbReference type="InterPro" id="IPR015955">
    <property type="entry name" value="Lactate_DH/Glyco_Ohase_4_C"/>
</dbReference>
<evidence type="ECO:0000259" key="8">
    <source>
        <dbReference type="Pfam" id="PF02866"/>
    </source>
</evidence>
<feature type="binding site" evidence="5">
    <location>
        <position position="96"/>
    </location>
    <ligand>
        <name>NAD(+)</name>
        <dbReference type="ChEBI" id="CHEBI:57540"/>
    </ligand>
</feature>
<dbReference type="InterPro" id="IPR001557">
    <property type="entry name" value="L-lactate/malate_DH"/>
</dbReference>
<dbReference type="Proteomes" id="UP000035027">
    <property type="component" value="Chromosome"/>
</dbReference>
<keyword evidence="2 6" id="KW-0560">Oxidoreductase</keyword>
<dbReference type="PRINTS" id="PR00086">
    <property type="entry name" value="LLDHDRGNASE"/>
</dbReference>
<dbReference type="PROSITE" id="PS00064">
    <property type="entry name" value="L_LDH"/>
    <property type="match status" value="1"/>
</dbReference>
<gene>
    <name evidence="9" type="ORF">LsR_01527</name>
</gene>
<feature type="binding site" evidence="5">
    <location>
        <begin position="119"/>
        <end position="121"/>
    </location>
    <ligand>
        <name>NAD(+)</name>
        <dbReference type="ChEBI" id="CHEBI:57540"/>
    </ligand>
</feature>
<protein>
    <submittedName>
        <fullName evidence="9">L-2-hydroxyisocaproate dehydrogenase</fullName>
    </submittedName>
</protein>
<dbReference type="Gene3D" id="3.90.110.10">
    <property type="entry name" value="Lactate dehydrogenase/glycoside hydrolase, family 4, C-terminal"/>
    <property type="match status" value="1"/>
</dbReference>
<feature type="binding site" evidence="4">
    <location>
        <position position="121"/>
    </location>
    <ligand>
        <name>substrate</name>
    </ligand>
</feature>
<feature type="domain" description="Lactate/malate dehydrogenase C-terminal" evidence="8">
    <location>
        <begin position="146"/>
        <end position="299"/>
    </location>
</feature>
<evidence type="ECO:0000256" key="2">
    <source>
        <dbReference type="ARBA" id="ARBA00023002"/>
    </source>
</evidence>
<dbReference type="AlphaFoldDB" id="A0A0F7Q0I4"/>
<dbReference type="EMBL" id="CP011403">
    <property type="protein sequence ID" value="AKI05069.1"/>
    <property type="molecule type" value="Genomic_DNA"/>
</dbReference>
<dbReference type="PATRIC" id="fig|1194971.3.peg.1532"/>
<feature type="binding site" evidence="5">
    <location>
        <position position="33"/>
    </location>
    <ligand>
        <name>NAD(+)</name>
        <dbReference type="ChEBI" id="CHEBI:57540"/>
    </ligand>
</feature>
<proteinExistence type="inferred from homology"/>
<feature type="binding site" evidence="4">
    <location>
        <position position="152"/>
    </location>
    <ligand>
        <name>substrate</name>
    </ligand>
</feature>
<dbReference type="CDD" id="cd05291">
    <property type="entry name" value="HicDH_like"/>
    <property type="match status" value="1"/>
</dbReference>
<reference evidence="9 10" key="1">
    <citation type="submission" date="2015-05" db="EMBL/GenBank/DDBJ databases">
        <title>Complete genome sequence of Lactobacillus salivarius Ren, a probiotic strain with antitumor activity.</title>
        <authorList>
            <person name="Sun E."/>
            <person name="Zhao L."/>
            <person name="Liu S."/>
            <person name="Zhang M."/>
            <person name="Guo H."/>
            <person name="Ren F."/>
        </authorList>
    </citation>
    <scope>NUCLEOTIDE SEQUENCE [LARGE SCALE GENOMIC DNA]</scope>
    <source>
        <strain evidence="9 10">Ren</strain>
    </source>
</reference>
<evidence type="ECO:0000256" key="5">
    <source>
        <dbReference type="PIRSR" id="PIRSR000102-3"/>
    </source>
</evidence>
<evidence type="ECO:0000313" key="10">
    <source>
        <dbReference type="Proteomes" id="UP000035027"/>
    </source>
</evidence>
<dbReference type="SUPFAM" id="SSF56327">
    <property type="entry name" value="LDH C-terminal domain-like"/>
    <property type="match status" value="1"/>
</dbReference>
<feature type="binding site" evidence="5">
    <location>
        <begin position="8"/>
        <end position="13"/>
    </location>
    <ligand>
        <name>NAD(+)</name>
        <dbReference type="ChEBI" id="CHEBI:57540"/>
    </ligand>
</feature>